<keyword evidence="2" id="KW-0547">Nucleotide-binding</keyword>
<dbReference type="CDD" id="cd00882">
    <property type="entry name" value="Ras_like_GTPase"/>
    <property type="match status" value="1"/>
</dbReference>
<comment type="similarity">
    <text evidence="1">Belongs to the GPN-loop GTPase family.</text>
</comment>
<dbReference type="Gene3D" id="3.40.50.300">
    <property type="entry name" value="P-loop containing nucleotide triphosphate hydrolases"/>
    <property type="match status" value="1"/>
</dbReference>
<dbReference type="GO" id="GO:0016787">
    <property type="term" value="F:hydrolase activity"/>
    <property type="evidence" value="ECO:0007669"/>
    <property type="project" value="UniProtKB-KW"/>
</dbReference>
<evidence type="ECO:0000256" key="1">
    <source>
        <dbReference type="ARBA" id="ARBA00005290"/>
    </source>
</evidence>
<dbReference type="GO" id="GO:0005525">
    <property type="term" value="F:GTP binding"/>
    <property type="evidence" value="ECO:0007669"/>
    <property type="project" value="UniProtKB-KW"/>
</dbReference>
<dbReference type="OrthoDB" id="4303541at2"/>
<evidence type="ECO:0000313" key="6">
    <source>
        <dbReference type="Proteomes" id="UP000305238"/>
    </source>
</evidence>
<keyword evidence="4" id="KW-0342">GTP-binding</keyword>
<organism evidence="5 6">
    <name type="scientific">Actinomadura geliboluensis</name>
    <dbReference type="NCBI Taxonomy" id="882440"/>
    <lineage>
        <taxon>Bacteria</taxon>
        <taxon>Bacillati</taxon>
        <taxon>Actinomycetota</taxon>
        <taxon>Actinomycetes</taxon>
        <taxon>Streptosporangiales</taxon>
        <taxon>Thermomonosporaceae</taxon>
        <taxon>Actinomadura</taxon>
    </lineage>
</organism>
<dbReference type="Pfam" id="PF03029">
    <property type="entry name" value="ATP_bind_1"/>
    <property type="match status" value="1"/>
</dbReference>
<evidence type="ECO:0000256" key="4">
    <source>
        <dbReference type="ARBA" id="ARBA00023134"/>
    </source>
</evidence>
<dbReference type="InterPro" id="IPR004130">
    <property type="entry name" value="Gpn"/>
</dbReference>
<protein>
    <submittedName>
        <fullName evidence="5">ATP-binding protein</fullName>
    </submittedName>
</protein>
<keyword evidence="5" id="KW-0067">ATP-binding</keyword>
<dbReference type="InterPro" id="IPR052705">
    <property type="entry name" value="Gliding_Motility_GTPase"/>
</dbReference>
<dbReference type="RefSeq" id="WP_138635380.1">
    <property type="nucleotide sequence ID" value="NZ_JASWDG010000105.1"/>
</dbReference>
<dbReference type="Proteomes" id="UP000305238">
    <property type="component" value="Unassembled WGS sequence"/>
</dbReference>
<dbReference type="AlphaFoldDB" id="A0A5S4H8F2"/>
<evidence type="ECO:0000256" key="3">
    <source>
        <dbReference type="ARBA" id="ARBA00022801"/>
    </source>
</evidence>
<sequence length="200" mass="21691">MNFAASDPSATPYAPADDVPMHTLKVLVAGGFGVGKTTLVGAVSEIRPLRTEETLTDASIGVDDLGGVEGKTTTTVAMDFGRLTFSGGVRLYLFGTPGQERFWFMWDQIAYGAVGAIVLVDTRRLSSSFASIDFFEQREIPFVVAANQFDGARRYAVEEIRDALDVDPDVPVLMCDVRSREVARGVLVALVEHALQTARR</sequence>
<dbReference type="SUPFAM" id="SSF52540">
    <property type="entry name" value="P-loop containing nucleoside triphosphate hydrolases"/>
    <property type="match status" value="1"/>
</dbReference>
<accession>A0A5S4H8F2</accession>
<dbReference type="PRINTS" id="PR00449">
    <property type="entry name" value="RASTRNSFRMNG"/>
</dbReference>
<evidence type="ECO:0000256" key="2">
    <source>
        <dbReference type="ARBA" id="ARBA00022741"/>
    </source>
</evidence>
<keyword evidence="6" id="KW-1185">Reference proteome</keyword>
<evidence type="ECO:0000313" key="5">
    <source>
        <dbReference type="EMBL" id="TMR41269.1"/>
    </source>
</evidence>
<dbReference type="EMBL" id="VCKZ01000027">
    <property type="protein sequence ID" value="TMR41269.1"/>
    <property type="molecule type" value="Genomic_DNA"/>
</dbReference>
<keyword evidence="3" id="KW-0378">Hydrolase</keyword>
<gene>
    <name evidence="5" type="ORF">ETD96_06595</name>
</gene>
<dbReference type="GO" id="GO:0005524">
    <property type="term" value="F:ATP binding"/>
    <property type="evidence" value="ECO:0007669"/>
    <property type="project" value="UniProtKB-KW"/>
</dbReference>
<dbReference type="InterPro" id="IPR027417">
    <property type="entry name" value="P-loop_NTPase"/>
</dbReference>
<proteinExistence type="inferred from homology"/>
<comment type="caution">
    <text evidence="5">The sequence shown here is derived from an EMBL/GenBank/DDBJ whole genome shotgun (WGS) entry which is preliminary data.</text>
</comment>
<dbReference type="PANTHER" id="PTHR42708:SF1">
    <property type="entry name" value="GLIDING MOTILITY PROTEIN MGLA"/>
    <property type="match status" value="1"/>
</dbReference>
<dbReference type="PANTHER" id="PTHR42708">
    <property type="entry name" value="ATP/GTP-BINDING PROTEIN-RELATED"/>
    <property type="match status" value="1"/>
</dbReference>
<reference evidence="5 6" key="1">
    <citation type="submission" date="2019-05" db="EMBL/GenBank/DDBJ databases">
        <title>Draft genome sequence of Actinomadura geliboluensis A8036.</title>
        <authorList>
            <person name="Saricaoglu S."/>
            <person name="Isik K."/>
        </authorList>
    </citation>
    <scope>NUCLEOTIDE SEQUENCE [LARGE SCALE GENOMIC DNA]</scope>
    <source>
        <strain evidence="5 6">A8036</strain>
    </source>
</reference>
<name>A0A5S4H8F2_9ACTN</name>